<protein>
    <submittedName>
        <fullName evidence="2">Uncharacterized protein</fullName>
    </submittedName>
</protein>
<proteinExistence type="predicted"/>
<evidence type="ECO:0000313" key="2">
    <source>
        <dbReference type="EMBL" id="KDR65533.1"/>
    </source>
</evidence>
<feature type="region of interest" description="Disordered" evidence="1">
    <location>
        <begin position="62"/>
        <end position="139"/>
    </location>
</feature>
<dbReference type="AlphaFoldDB" id="A0A067SFK9"/>
<evidence type="ECO:0000256" key="1">
    <source>
        <dbReference type="SAM" id="MobiDB-lite"/>
    </source>
</evidence>
<name>A0A067SFK9_GALM3</name>
<keyword evidence="3" id="KW-1185">Reference proteome</keyword>
<sequence length="139" mass="15442">MDALFGHELRNEHGRLLHVKRGTYGIDLVLQYFDDAASKGSLNWDLAAIKADRLINEFQTEEQANAAQAQPAQMKKPSAKSKFRKTTVEHASDDEGDYAPPKTARKEPRSPSRVFEGNGDEEEELTEAGAELVCKPVSK</sequence>
<dbReference type="OrthoDB" id="3010994at2759"/>
<feature type="compositionally biased region" description="Low complexity" evidence="1">
    <location>
        <begin position="62"/>
        <end position="73"/>
    </location>
</feature>
<dbReference type="HOGENOM" id="CLU_1845256_0_0_1"/>
<reference evidence="3" key="1">
    <citation type="journal article" date="2014" name="Proc. Natl. Acad. Sci. U.S.A.">
        <title>Extensive sampling of basidiomycete genomes demonstrates inadequacy of the white-rot/brown-rot paradigm for wood decay fungi.</title>
        <authorList>
            <person name="Riley R."/>
            <person name="Salamov A.A."/>
            <person name="Brown D.W."/>
            <person name="Nagy L.G."/>
            <person name="Floudas D."/>
            <person name="Held B.W."/>
            <person name="Levasseur A."/>
            <person name="Lombard V."/>
            <person name="Morin E."/>
            <person name="Otillar R."/>
            <person name="Lindquist E.A."/>
            <person name="Sun H."/>
            <person name="LaButti K.M."/>
            <person name="Schmutz J."/>
            <person name="Jabbour D."/>
            <person name="Luo H."/>
            <person name="Baker S.E."/>
            <person name="Pisabarro A.G."/>
            <person name="Walton J.D."/>
            <person name="Blanchette R.A."/>
            <person name="Henrissat B."/>
            <person name="Martin F."/>
            <person name="Cullen D."/>
            <person name="Hibbett D.S."/>
            <person name="Grigoriev I.V."/>
        </authorList>
    </citation>
    <scope>NUCLEOTIDE SEQUENCE [LARGE SCALE GENOMIC DNA]</scope>
    <source>
        <strain evidence="3">CBS 339.88</strain>
    </source>
</reference>
<dbReference type="Proteomes" id="UP000027222">
    <property type="component" value="Unassembled WGS sequence"/>
</dbReference>
<gene>
    <name evidence="2" type="ORF">GALMADRAFT_148605</name>
</gene>
<organism evidence="2 3">
    <name type="scientific">Galerina marginata (strain CBS 339.88)</name>
    <dbReference type="NCBI Taxonomy" id="685588"/>
    <lineage>
        <taxon>Eukaryota</taxon>
        <taxon>Fungi</taxon>
        <taxon>Dikarya</taxon>
        <taxon>Basidiomycota</taxon>
        <taxon>Agaricomycotina</taxon>
        <taxon>Agaricomycetes</taxon>
        <taxon>Agaricomycetidae</taxon>
        <taxon>Agaricales</taxon>
        <taxon>Agaricineae</taxon>
        <taxon>Strophariaceae</taxon>
        <taxon>Galerina</taxon>
    </lineage>
</organism>
<accession>A0A067SFK9</accession>
<dbReference type="EMBL" id="KL142442">
    <property type="protein sequence ID" value="KDR65533.1"/>
    <property type="molecule type" value="Genomic_DNA"/>
</dbReference>
<evidence type="ECO:0000313" key="3">
    <source>
        <dbReference type="Proteomes" id="UP000027222"/>
    </source>
</evidence>